<dbReference type="GO" id="GO:0005634">
    <property type="term" value="C:nucleus"/>
    <property type="evidence" value="ECO:0007669"/>
    <property type="project" value="TreeGrafter"/>
</dbReference>
<dbReference type="Proteomes" id="UP000770717">
    <property type="component" value="Unassembled WGS sequence"/>
</dbReference>
<accession>A0A8J6JPC0</accession>
<dbReference type="GO" id="GO:0003682">
    <property type="term" value="F:chromatin binding"/>
    <property type="evidence" value="ECO:0007669"/>
    <property type="project" value="TreeGrafter"/>
</dbReference>
<dbReference type="OrthoDB" id="5988181at2759"/>
<keyword evidence="4" id="KW-0808">Transferase</keyword>
<evidence type="ECO:0000256" key="6">
    <source>
        <dbReference type="ARBA" id="ARBA00044677"/>
    </source>
</evidence>
<protein>
    <recommendedName>
        <fullName evidence="5">DNA-directed primase/polymerase protein</fullName>
        <ecNumber evidence="7">2.7.7.102</ecNumber>
        <ecNumber evidence="2">2.7.7.7</ecNumber>
    </recommendedName>
</protein>
<dbReference type="EMBL" id="WNTK01001477">
    <property type="protein sequence ID" value="KAG9467301.1"/>
    <property type="molecule type" value="Genomic_DNA"/>
</dbReference>
<evidence type="ECO:0000256" key="1">
    <source>
        <dbReference type="ARBA" id="ARBA00009762"/>
    </source>
</evidence>
<keyword evidence="10" id="KW-1185">Reference proteome</keyword>
<dbReference type="EC" id="2.7.7.102" evidence="7"/>
<dbReference type="GO" id="GO:0009411">
    <property type="term" value="P:response to UV"/>
    <property type="evidence" value="ECO:0007669"/>
    <property type="project" value="TreeGrafter"/>
</dbReference>
<keyword evidence="3" id="KW-0240">DNA-directed RNA polymerase</keyword>
<organism evidence="9 10">
    <name type="scientific">Eleutherodactylus coqui</name>
    <name type="common">Puerto Rican coqui</name>
    <dbReference type="NCBI Taxonomy" id="57060"/>
    <lineage>
        <taxon>Eukaryota</taxon>
        <taxon>Metazoa</taxon>
        <taxon>Chordata</taxon>
        <taxon>Craniata</taxon>
        <taxon>Vertebrata</taxon>
        <taxon>Euteleostomi</taxon>
        <taxon>Amphibia</taxon>
        <taxon>Batrachia</taxon>
        <taxon>Anura</taxon>
        <taxon>Neobatrachia</taxon>
        <taxon>Hyloidea</taxon>
        <taxon>Eleutherodactylidae</taxon>
        <taxon>Eleutherodactylinae</taxon>
        <taxon>Eleutherodactylus</taxon>
        <taxon>Eleutherodactylus</taxon>
    </lineage>
</organism>
<dbReference type="PANTHER" id="PTHR31399">
    <property type="entry name" value="DNA-DIRECTED PRIMASE / POLYMERASE PROTEIN"/>
    <property type="match status" value="1"/>
</dbReference>
<evidence type="ECO:0000256" key="8">
    <source>
        <dbReference type="ARBA" id="ARBA00047303"/>
    </source>
</evidence>
<dbReference type="GO" id="GO:0042276">
    <property type="term" value="P:error-prone translesion synthesis"/>
    <property type="evidence" value="ECO:0007669"/>
    <property type="project" value="InterPro"/>
</dbReference>
<dbReference type="GO" id="GO:0003887">
    <property type="term" value="F:DNA-directed DNA polymerase activity"/>
    <property type="evidence" value="ECO:0007669"/>
    <property type="project" value="UniProtKB-KW"/>
</dbReference>
<name>A0A8J6JPC0_ELECQ</name>
<dbReference type="GO" id="GO:0005759">
    <property type="term" value="C:mitochondrial matrix"/>
    <property type="evidence" value="ECO:0007669"/>
    <property type="project" value="TreeGrafter"/>
</dbReference>
<evidence type="ECO:0000256" key="3">
    <source>
        <dbReference type="ARBA" id="ARBA00022478"/>
    </source>
</evidence>
<evidence type="ECO:0000256" key="4">
    <source>
        <dbReference type="ARBA" id="ARBA00022932"/>
    </source>
</evidence>
<gene>
    <name evidence="9" type="ORF">GDO78_015205</name>
</gene>
<dbReference type="GO" id="GO:0031297">
    <property type="term" value="P:replication fork processing"/>
    <property type="evidence" value="ECO:0007669"/>
    <property type="project" value="TreeGrafter"/>
</dbReference>
<dbReference type="AlphaFoldDB" id="A0A8J6JPC0"/>
<proteinExistence type="inferred from homology"/>
<comment type="catalytic activity">
    <reaction evidence="8">
        <text>DNA(n) + a 2'-deoxyribonucleoside 5'-triphosphate = DNA(n+1) + diphosphate</text>
        <dbReference type="Rhea" id="RHEA:22508"/>
        <dbReference type="Rhea" id="RHEA-COMP:17339"/>
        <dbReference type="Rhea" id="RHEA-COMP:17340"/>
        <dbReference type="ChEBI" id="CHEBI:33019"/>
        <dbReference type="ChEBI" id="CHEBI:61560"/>
        <dbReference type="ChEBI" id="CHEBI:173112"/>
        <dbReference type="EC" id="2.7.7.7"/>
    </reaction>
    <physiologicalReaction direction="left-to-right" evidence="8">
        <dbReference type="Rhea" id="RHEA:22509"/>
    </physiologicalReaction>
</comment>
<dbReference type="GO" id="GO:0006264">
    <property type="term" value="P:mitochondrial DNA replication"/>
    <property type="evidence" value="ECO:0007669"/>
    <property type="project" value="TreeGrafter"/>
</dbReference>
<dbReference type="PANTHER" id="PTHR31399:SF0">
    <property type="entry name" value="DNA-DIRECTED PRIMASE_POLYMERASE PROTEIN"/>
    <property type="match status" value="1"/>
</dbReference>
<sequence>MKRKWIEKLKKVESLASQYKRHPITAAYKPKLSRPWQPSSVWRLFPRQAAAFLFAKACKEDVHVFALETVLDEKERRLYLVTTYAEFWFYYMKRPQSLAHCYEIIPADTVCKLYFDLEYYKPANPGANGPKMVALVIEFFSKKLEDDFGVKCSTDYVLNLDSSSDVKFSRHLIFLLPNAVFKNNIHAGNFIKSALQPLLSVNGCIPTSEAFLNERSMNDLDGYCGNNKQKPQKIPTELHLTANQEICDLSSLFVQDKNGQMQLFIDLGVYTKNRNFRLYKSSKLGKNVNFEVAEDNRYAVKTSKHVSEEEQIFLCSLISNVRFTDSLKVLTCTSAENERTGASRLSAASSVISGSTMTGYQLSPYPEIDHFIFSLVTREGFNGGLRQWNYFSTEELLVYDTINYHWCENIGRAHRSNNVM</sequence>
<evidence type="ECO:0000313" key="10">
    <source>
        <dbReference type="Proteomes" id="UP000770717"/>
    </source>
</evidence>
<keyword evidence="4" id="KW-0239">DNA-directed DNA polymerase</keyword>
<evidence type="ECO:0000256" key="7">
    <source>
        <dbReference type="ARBA" id="ARBA00044768"/>
    </source>
</evidence>
<comment type="catalytic activity">
    <reaction evidence="6">
        <text>ssDNA + n NTP = ssDNA/pppN(pN)n-1 hybrid + (n-1) diphosphate.</text>
        <dbReference type="EC" id="2.7.7.102"/>
    </reaction>
</comment>
<evidence type="ECO:0000313" key="9">
    <source>
        <dbReference type="EMBL" id="KAG9467301.1"/>
    </source>
</evidence>
<reference evidence="9" key="1">
    <citation type="thesis" date="2020" institute="ProQuest LLC" country="789 East Eisenhower Parkway, Ann Arbor, MI, USA">
        <title>Comparative Genomics and Chromosome Evolution.</title>
        <authorList>
            <person name="Mudd A.B."/>
        </authorList>
    </citation>
    <scope>NUCLEOTIDE SEQUENCE</scope>
    <source>
        <strain evidence="9">HN-11 Male</strain>
        <tissue evidence="9">Kidney and liver</tissue>
    </source>
</reference>
<comment type="caution">
    <text evidence="9">The sequence shown here is derived from an EMBL/GenBank/DDBJ whole genome shotgun (WGS) entry which is preliminary data.</text>
</comment>
<keyword evidence="4" id="KW-0548">Nucleotidyltransferase</keyword>
<dbReference type="GO" id="GO:0000428">
    <property type="term" value="C:DNA-directed RNA polymerase complex"/>
    <property type="evidence" value="ECO:0007669"/>
    <property type="project" value="UniProtKB-KW"/>
</dbReference>
<dbReference type="InterPro" id="IPR044917">
    <property type="entry name" value="PRIMPOL"/>
</dbReference>
<dbReference type="EC" id="2.7.7.7" evidence="2"/>
<evidence type="ECO:0000256" key="5">
    <source>
        <dbReference type="ARBA" id="ARBA00026139"/>
    </source>
</evidence>
<comment type="similarity">
    <text evidence="1">Belongs to the eukaryotic-type primase small subunit family.</text>
</comment>
<evidence type="ECO:0000256" key="2">
    <source>
        <dbReference type="ARBA" id="ARBA00012417"/>
    </source>
</evidence>
<dbReference type="EMBL" id="WNTK01001477">
    <property type="protein sequence ID" value="KAG9467300.1"/>
    <property type="molecule type" value="Genomic_DNA"/>
</dbReference>
<keyword evidence="3" id="KW-0804">Transcription</keyword>